<feature type="domain" description="HTH cro/C1-type" evidence="1">
    <location>
        <begin position="13"/>
        <end position="67"/>
    </location>
</feature>
<gene>
    <name evidence="2" type="ORF">H8S11_03635</name>
</gene>
<comment type="caution">
    <text evidence="2">The sequence shown here is derived from an EMBL/GenBank/DDBJ whole genome shotgun (WGS) entry which is preliminary data.</text>
</comment>
<dbReference type="EMBL" id="JACOPO010000002">
    <property type="protein sequence ID" value="MBC5721910.1"/>
    <property type="molecule type" value="Genomic_DNA"/>
</dbReference>
<dbReference type="InterPro" id="IPR001387">
    <property type="entry name" value="Cro/C1-type_HTH"/>
</dbReference>
<evidence type="ECO:0000313" key="3">
    <source>
        <dbReference type="Proteomes" id="UP000628736"/>
    </source>
</evidence>
<keyword evidence="3" id="KW-1185">Reference proteome</keyword>
<sequence>MPIKYKIDVIAALKEAGYNTTRIRKEKIMGEAMLQKIRSGQMVSWATLETICGLLNCQPGDLLEYVREAPDNR</sequence>
<evidence type="ECO:0000313" key="2">
    <source>
        <dbReference type="EMBL" id="MBC5721910.1"/>
    </source>
</evidence>
<dbReference type="Proteomes" id="UP000628736">
    <property type="component" value="Unassembled WGS sequence"/>
</dbReference>
<protein>
    <submittedName>
        <fullName evidence="2">Helix-turn-helix domain-containing protein</fullName>
    </submittedName>
</protein>
<dbReference type="RefSeq" id="WP_186852226.1">
    <property type="nucleotide sequence ID" value="NZ_JACOPO010000002.1"/>
</dbReference>
<name>A0A8J6M2J1_9FIRM</name>
<dbReference type="AlphaFoldDB" id="A0A8J6M2J1"/>
<accession>A0A8J6M2J1</accession>
<organism evidence="2 3">
    <name type="scientific">Flintibacter hominis</name>
    <dbReference type="NCBI Taxonomy" id="2763048"/>
    <lineage>
        <taxon>Bacteria</taxon>
        <taxon>Bacillati</taxon>
        <taxon>Bacillota</taxon>
        <taxon>Clostridia</taxon>
        <taxon>Eubacteriales</taxon>
        <taxon>Flintibacter</taxon>
    </lineage>
</organism>
<evidence type="ECO:0000259" key="1">
    <source>
        <dbReference type="Pfam" id="PF13443"/>
    </source>
</evidence>
<proteinExistence type="predicted"/>
<reference evidence="2" key="1">
    <citation type="submission" date="2020-08" db="EMBL/GenBank/DDBJ databases">
        <title>Genome public.</title>
        <authorList>
            <person name="Liu C."/>
            <person name="Sun Q."/>
        </authorList>
    </citation>
    <scope>NUCLEOTIDE SEQUENCE</scope>
    <source>
        <strain evidence="2">NSJ-23</strain>
    </source>
</reference>
<dbReference type="Pfam" id="PF13443">
    <property type="entry name" value="HTH_26"/>
    <property type="match status" value="1"/>
</dbReference>